<dbReference type="InterPro" id="IPR009081">
    <property type="entry name" value="PP-bd_ACP"/>
</dbReference>
<evidence type="ECO:0000313" key="3">
    <source>
        <dbReference type="EMBL" id="AGG37769.1"/>
    </source>
</evidence>
<dbReference type="EMBL" id="AB727666">
    <property type="protein sequence ID" value="BAM21052.1"/>
    <property type="molecule type" value="Genomic_DNA"/>
</dbReference>
<protein>
    <submittedName>
        <fullName evidence="3">AntG</fullName>
    </submittedName>
    <submittedName>
        <fullName evidence="4">Peptidyl carrier protein</fullName>
    </submittedName>
</protein>
<dbReference type="AlphaFoldDB" id="I4DT12"/>
<dbReference type="SUPFAM" id="SSF47336">
    <property type="entry name" value="ACP-like"/>
    <property type="match status" value="1"/>
</dbReference>
<dbReference type="Gene3D" id="1.10.1200.10">
    <property type="entry name" value="ACP-like"/>
    <property type="match status" value="1"/>
</dbReference>
<evidence type="ECO:0000256" key="1">
    <source>
        <dbReference type="SAM" id="MobiDB-lite"/>
    </source>
</evidence>
<gene>
    <name evidence="4" type="primary">Ant2G</name>
    <name evidence="3" type="synonym">antG</name>
</gene>
<name>I4DT12_9ACTN</name>
<dbReference type="Pfam" id="PF00550">
    <property type="entry name" value="PP-binding"/>
    <property type="match status" value="1"/>
</dbReference>
<feature type="compositionally biased region" description="Gly residues" evidence="1">
    <location>
        <begin position="1"/>
        <end position="10"/>
    </location>
</feature>
<sequence>MTKITEGGGRAEPPGRLFSQRAHRSPNSGGTATKGKRMSTVREMLVELTGTPEFADGIGDDADLSASGIDSGDLVRLVLLIEQRTGAEVTAEDMEQLTTIADYERFVATRGGAAAQPNGS</sequence>
<dbReference type="PROSITE" id="PS50075">
    <property type="entry name" value="CARRIER"/>
    <property type="match status" value="1"/>
</dbReference>
<dbReference type="EMBL" id="JX137118">
    <property type="protein sequence ID" value="AGG37769.1"/>
    <property type="molecule type" value="Genomic_DNA"/>
</dbReference>
<evidence type="ECO:0000259" key="2">
    <source>
        <dbReference type="PROSITE" id="PS50075"/>
    </source>
</evidence>
<evidence type="ECO:0000313" key="4">
    <source>
        <dbReference type="EMBL" id="BAM21052.1"/>
    </source>
</evidence>
<accession>I4DT12</accession>
<reference evidence="4" key="2">
    <citation type="submission" date="2012-06" db="EMBL/GenBank/DDBJ databases">
        <title>Biosynthetic Pathway for Highly Structural Diversity of a Common Dilactone Core in Antimycin Production.</title>
        <authorList>
            <person name="Yan Y."/>
            <person name="Zhang L."/>
            <person name="Ito T."/>
            <person name="Qu X."/>
            <person name="Asakawa Y."/>
            <person name="Awakawa T."/>
            <person name="Abe I."/>
            <person name="Liu W."/>
        </authorList>
    </citation>
    <scope>NUCLEOTIDE SEQUENCE</scope>
    <source>
        <strain evidence="4">NBRC 12747</strain>
    </source>
</reference>
<dbReference type="InterPro" id="IPR036736">
    <property type="entry name" value="ACP-like_sf"/>
</dbReference>
<organism evidence="4">
    <name type="scientific">Streptomyces blastmyceticus</name>
    <dbReference type="NCBI Taxonomy" id="68180"/>
    <lineage>
        <taxon>Bacteria</taxon>
        <taxon>Bacillati</taxon>
        <taxon>Actinomycetota</taxon>
        <taxon>Actinomycetes</taxon>
        <taxon>Kitasatosporales</taxon>
        <taxon>Streptomycetaceae</taxon>
        <taxon>Streptomyces</taxon>
    </lineage>
</organism>
<proteinExistence type="predicted"/>
<feature type="region of interest" description="Disordered" evidence="1">
    <location>
        <begin position="1"/>
        <end position="39"/>
    </location>
</feature>
<feature type="domain" description="Carrier" evidence="2">
    <location>
        <begin position="35"/>
        <end position="111"/>
    </location>
</feature>
<reference evidence="3" key="1">
    <citation type="journal article" date="2012" name="Org. Lett.">
        <title>Biosynthetic pathway for high structural diversity of a common dilactone core in antimycin production.</title>
        <authorList>
            <person name="Yan Y."/>
            <person name="Zhang L."/>
            <person name="Ito T."/>
            <person name="Qu X."/>
            <person name="Asakawa Y."/>
            <person name="Awakawa T."/>
            <person name="Abe I."/>
            <person name="Liu W."/>
        </authorList>
    </citation>
    <scope>NUCLEOTIDE SEQUENCE</scope>
    <source>
        <strain evidence="3">NBRC 12747</strain>
    </source>
</reference>